<feature type="compositionally biased region" description="Basic and acidic residues" evidence="1">
    <location>
        <begin position="251"/>
        <end position="266"/>
    </location>
</feature>
<name>A0A8I6TK10_CIMLE</name>
<feature type="compositionally biased region" description="Basic and acidic residues" evidence="1">
    <location>
        <begin position="128"/>
        <end position="144"/>
    </location>
</feature>
<feature type="compositionally biased region" description="Basic and acidic residues" evidence="1">
    <location>
        <begin position="153"/>
        <end position="163"/>
    </location>
</feature>
<feature type="compositionally biased region" description="Basic residues" evidence="1">
    <location>
        <begin position="28"/>
        <end position="37"/>
    </location>
</feature>
<feature type="region of interest" description="Disordered" evidence="1">
    <location>
        <begin position="222"/>
        <end position="284"/>
    </location>
</feature>
<dbReference type="EnsemblMetazoa" id="XM_014403166.2">
    <property type="protein sequence ID" value="XP_014258652.1"/>
    <property type="gene ID" value="LOC106672061"/>
</dbReference>
<feature type="compositionally biased region" description="Basic and acidic residues" evidence="1">
    <location>
        <begin position="92"/>
        <end position="119"/>
    </location>
</feature>
<sequence length="284" mass="33010">MSIDIRRSHSRTSDLRPGRAVSFNRDVHVKRYGNKRLAKIEEKPESEMRSRGRADGTEDRPRREDPSEHGAPPAQKDSITKKIKQFFTINKKPNDDVRTRYKEYKGEEYDRGRRRDSAPDSKNSWFRSLERSKRTDRDDPERKNLRYFGESDAESRRYLTTERRRGRHQSGVDVSTTDDATDAEPSRYDSLIYLHAPRVRDIPSPRQKTLEKKRHLTRSVSLVGPWTPSHRPVSRSGATLVDSGTQTISRTTKDRVPKPDRHKLRELVFTGPPLDSSSNFRGRV</sequence>
<evidence type="ECO:0000313" key="3">
    <source>
        <dbReference type="Proteomes" id="UP000494040"/>
    </source>
</evidence>
<evidence type="ECO:0000256" key="1">
    <source>
        <dbReference type="SAM" id="MobiDB-lite"/>
    </source>
</evidence>
<evidence type="ECO:0000313" key="2">
    <source>
        <dbReference type="EnsemblMetazoa" id="XP_014258652.1"/>
    </source>
</evidence>
<feature type="compositionally biased region" description="Basic and acidic residues" evidence="1">
    <location>
        <begin position="1"/>
        <end position="17"/>
    </location>
</feature>
<keyword evidence="3" id="KW-1185">Reference proteome</keyword>
<accession>A0A8I6TK10</accession>
<dbReference type="KEGG" id="clec:106672061"/>
<dbReference type="AlphaFoldDB" id="A0A8I6TK10"/>
<feature type="compositionally biased region" description="Polar residues" evidence="1">
    <location>
        <begin position="275"/>
        <end position="284"/>
    </location>
</feature>
<dbReference type="GeneID" id="106672061"/>
<reference evidence="2" key="1">
    <citation type="submission" date="2022-01" db="UniProtKB">
        <authorList>
            <consortium name="EnsemblMetazoa"/>
        </authorList>
    </citation>
    <scope>IDENTIFICATION</scope>
</reference>
<dbReference type="Proteomes" id="UP000494040">
    <property type="component" value="Unassembled WGS sequence"/>
</dbReference>
<dbReference type="OrthoDB" id="6605142at2759"/>
<feature type="compositionally biased region" description="Basic and acidic residues" evidence="1">
    <location>
        <begin position="38"/>
        <end position="68"/>
    </location>
</feature>
<organism evidence="2 3">
    <name type="scientific">Cimex lectularius</name>
    <name type="common">Bed bug</name>
    <name type="synonym">Acanthia lectularia</name>
    <dbReference type="NCBI Taxonomy" id="79782"/>
    <lineage>
        <taxon>Eukaryota</taxon>
        <taxon>Metazoa</taxon>
        <taxon>Ecdysozoa</taxon>
        <taxon>Arthropoda</taxon>
        <taxon>Hexapoda</taxon>
        <taxon>Insecta</taxon>
        <taxon>Pterygota</taxon>
        <taxon>Neoptera</taxon>
        <taxon>Paraneoptera</taxon>
        <taxon>Hemiptera</taxon>
        <taxon>Heteroptera</taxon>
        <taxon>Panheteroptera</taxon>
        <taxon>Cimicomorpha</taxon>
        <taxon>Cimicidae</taxon>
        <taxon>Cimex</taxon>
    </lineage>
</organism>
<proteinExistence type="predicted"/>
<dbReference type="RefSeq" id="XP_014258652.1">
    <property type="nucleotide sequence ID" value="XM_014403166.2"/>
</dbReference>
<feature type="region of interest" description="Disordered" evidence="1">
    <location>
        <begin position="1"/>
        <end position="184"/>
    </location>
</feature>
<protein>
    <submittedName>
        <fullName evidence="2">Uncharacterized protein</fullName>
    </submittedName>
</protein>